<sequence length="530" mass="60382">MASYPRNDEFFGSTLHYTTAMSFTETAQRASVFIQHPLSSDCILAVFYAKRDMYYSDNRALHIGKYSLSEIQCTNSTILPTLCISLEHIEVGNELFPGPMGPVLIFKADISGRIYLIAKWYLQVPDGVKPESHENLLPDSKPPAPTNYFLICLQAGLCDRPADSAQSPMLLWRYPLGSLVTPEDVRMDLSVREKQINCYRFDRADTRLVHCQLIPHVSWKSCSIRNQFIYNPYRLEDYRTCWFHCIQRWLADDLVLAYRTTCGALRLCMFRVPVMDESRVEASYPLYAFNLLSTVSEESVVVPLLPASSSSVNYIFCWDRTELGFTFALDTTRLESLPVIRDSDATIKTGRKPSNPTEISMPSSYTDIFVELLQNALLLSSNLGPTIRTNEGFVQTCNETRLDTLPTMTSPRVDVSLQEQYQHLMRSANQHCGRAHLRQMYRNIAHTINQWLKLDQQNSPALQFASICDSVMRSPDSGLSVNDSKRSPDVLQPLGFVNHDCDGKKTHVLQVSMRYDPHLPITHELRIFTV</sequence>
<organism evidence="1 2">
    <name type="scientific">Paragonimus westermani</name>
    <dbReference type="NCBI Taxonomy" id="34504"/>
    <lineage>
        <taxon>Eukaryota</taxon>
        <taxon>Metazoa</taxon>
        <taxon>Spiralia</taxon>
        <taxon>Lophotrochozoa</taxon>
        <taxon>Platyhelminthes</taxon>
        <taxon>Trematoda</taxon>
        <taxon>Digenea</taxon>
        <taxon>Plagiorchiida</taxon>
        <taxon>Troglotremata</taxon>
        <taxon>Troglotrematidae</taxon>
        <taxon>Paragonimus</taxon>
    </lineage>
</organism>
<accession>A0A8T0D7U6</accession>
<dbReference type="EMBL" id="JTDF01010364">
    <property type="protein sequence ID" value="KAF8563900.1"/>
    <property type="molecule type" value="Genomic_DNA"/>
</dbReference>
<evidence type="ECO:0000313" key="2">
    <source>
        <dbReference type="Proteomes" id="UP000699462"/>
    </source>
</evidence>
<dbReference type="AlphaFoldDB" id="A0A8T0D7U6"/>
<gene>
    <name evidence="1" type="ORF">P879_10115</name>
</gene>
<reference evidence="1 2" key="1">
    <citation type="submission" date="2019-07" db="EMBL/GenBank/DDBJ databases">
        <title>Annotation for the trematode Paragonimus westermani.</title>
        <authorList>
            <person name="Choi Y.-J."/>
        </authorList>
    </citation>
    <scope>NUCLEOTIDE SEQUENCE [LARGE SCALE GENOMIC DNA]</scope>
    <source>
        <strain evidence="1">180907_Pwestermani</strain>
    </source>
</reference>
<dbReference type="Proteomes" id="UP000699462">
    <property type="component" value="Unassembled WGS sequence"/>
</dbReference>
<proteinExistence type="predicted"/>
<name>A0A8T0D7U6_9TREM</name>
<dbReference type="OrthoDB" id="342730at2759"/>
<keyword evidence="2" id="KW-1185">Reference proteome</keyword>
<protein>
    <submittedName>
        <fullName evidence="1">Uncharacterized protein</fullName>
    </submittedName>
</protein>
<evidence type="ECO:0000313" key="1">
    <source>
        <dbReference type="EMBL" id="KAF8563900.1"/>
    </source>
</evidence>
<comment type="caution">
    <text evidence="1">The sequence shown here is derived from an EMBL/GenBank/DDBJ whole genome shotgun (WGS) entry which is preliminary data.</text>
</comment>